<dbReference type="AlphaFoldDB" id="A0A2K8SHP7"/>
<reference evidence="1 2" key="1">
    <citation type="submission" date="2017-11" db="EMBL/GenBank/DDBJ databases">
        <title>Complete genome of a free-living desiccation-tolerant cyanobacterium and its photosynthetic adaptation to extreme terrestrial habitat.</title>
        <authorList>
            <person name="Shang J."/>
        </authorList>
    </citation>
    <scope>NUCLEOTIDE SEQUENCE [LARGE SCALE GENOMIC DNA]</scope>
    <source>
        <strain evidence="1 2">CCNUN1</strain>
    </source>
</reference>
<accession>A0A2K8SHP7</accession>
<proteinExistence type="predicted"/>
<dbReference type="Proteomes" id="UP000232003">
    <property type="component" value="Chromosome"/>
</dbReference>
<organism evidence="1 2">
    <name type="scientific">Nostoc flagelliforme CCNUN1</name>
    <dbReference type="NCBI Taxonomy" id="2038116"/>
    <lineage>
        <taxon>Bacteria</taxon>
        <taxon>Bacillati</taxon>
        <taxon>Cyanobacteriota</taxon>
        <taxon>Cyanophyceae</taxon>
        <taxon>Nostocales</taxon>
        <taxon>Nostocaceae</taxon>
        <taxon>Nostoc</taxon>
    </lineage>
</organism>
<sequence length="40" mass="4713">MKPYTDSRRSDRNCVSQLKWMAGKGSGKLFDLLKLRYFTD</sequence>
<gene>
    <name evidence="1" type="ORF">COO91_00832</name>
</gene>
<evidence type="ECO:0000313" key="2">
    <source>
        <dbReference type="Proteomes" id="UP000232003"/>
    </source>
</evidence>
<keyword evidence="2" id="KW-1185">Reference proteome</keyword>
<name>A0A2K8SHP7_9NOSO</name>
<evidence type="ECO:0000313" key="1">
    <source>
        <dbReference type="EMBL" id="AUB34984.1"/>
    </source>
</evidence>
<dbReference type="EMBL" id="CP024785">
    <property type="protein sequence ID" value="AUB34984.1"/>
    <property type="molecule type" value="Genomic_DNA"/>
</dbReference>
<protein>
    <submittedName>
        <fullName evidence="1">Uncharacterized protein</fullName>
    </submittedName>
</protein>
<dbReference type="KEGG" id="nfl:COO91_00832"/>